<dbReference type="EMBL" id="CP003923">
    <property type="protein sequence ID" value="AIC94440.1"/>
    <property type="molecule type" value="Genomic_DNA"/>
</dbReference>
<protein>
    <submittedName>
        <fullName evidence="1">Uncharacterized protein</fullName>
    </submittedName>
</protein>
<accession>A0A060LXE5</accession>
<dbReference type="RefSeq" id="WP_269083156.1">
    <property type="nucleotide sequence ID" value="NZ_CP003923.1"/>
</dbReference>
<dbReference type="AlphaFoldDB" id="A0A060LXE5"/>
<evidence type="ECO:0000313" key="1">
    <source>
        <dbReference type="EMBL" id="AIC94440.1"/>
    </source>
</evidence>
<name>A0A060LXE5_9BACI</name>
<organism evidence="1 2">
    <name type="scientific">Shouchella lehensis G1</name>
    <dbReference type="NCBI Taxonomy" id="1246626"/>
    <lineage>
        <taxon>Bacteria</taxon>
        <taxon>Bacillati</taxon>
        <taxon>Bacillota</taxon>
        <taxon>Bacilli</taxon>
        <taxon>Bacillales</taxon>
        <taxon>Bacillaceae</taxon>
        <taxon>Shouchella</taxon>
    </lineage>
</organism>
<dbReference type="Proteomes" id="UP000027142">
    <property type="component" value="Chromosome"/>
</dbReference>
<dbReference type="KEGG" id="ble:BleG1_1862"/>
<gene>
    <name evidence="1" type="ORF">BleG1_1862</name>
</gene>
<evidence type="ECO:0000313" key="2">
    <source>
        <dbReference type="Proteomes" id="UP000027142"/>
    </source>
</evidence>
<sequence>MKKYLVALFTIAFLTIIPISTENADLVDNSTLETKSKTDYG</sequence>
<dbReference type="HOGENOM" id="CLU_3265755_0_0_9"/>
<dbReference type="PATRIC" id="fig|1246626.3.peg.1858"/>
<proteinExistence type="predicted"/>
<reference evidence="1 2" key="1">
    <citation type="journal article" date="2014" name="Gene">
        <title>A comparative genomic analysis of the alkalitolerant soil bacterium Bacillus lehensis G1.</title>
        <authorList>
            <person name="Noor Y.M."/>
            <person name="Samsulrizal N.H."/>
            <person name="Jema'on N.A."/>
            <person name="Low K.O."/>
            <person name="Ramli A.N."/>
            <person name="Alias N.I."/>
            <person name="Damis S.I."/>
            <person name="Fuzi S.F."/>
            <person name="Isa M.N."/>
            <person name="Murad A.M."/>
            <person name="Raih M.F."/>
            <person name="Bakar F.D."/>
            <person name="Najimudin N."/>
            <person name="Mahadi N.M."/>
            <person name="Illias R.M."/>
        </authorList>
    </citation>
    <scope>NUCLEOTIDE SEQUENCE [LARGE SCALE GENOMIC DNA]</scope>
    <source>
        <strain evidence="1 2">G1</strain>
    </source>
</reference>
<keyword evidence="2" id="KW-1185">Reference proteome</keyword>